<proteinExistence type="predicted"/>
<name>A0A561TYK6_9ACTN</name>
<gene>
    <name evidence="3" type="ORF">FHX80_12516</name>
</gene>
<evidence type="ECO:0000313" key="3">
    <source>
        <dbReference type="EMBL" id="TWF92196.1"/>
    </source>
</evidence>
<keyword evidence="2" id="KW-0472">Membrane</keyword>
<dbReference type="Proteomes" id="UP000318186">
    <property type="component" value="Unassembled WGS sequence"/>
</dbReference>
<feature type="transmembrane region" description="Helical" evidence="2">
    <location>
        <begin position="442"/>
        <end position="462"/>
    </location>
</feature>
<reference evidence="3 4" key="1">
    <citation type="submission" date="2019-06" db="EMBL/GenBank/DDBJ databases">
        <title>Sequencing the genomes of 1000 actinobacteria strains.</title>
        <authorList>
            <person name="Klenk H.-P."/>
        </authorList>
    </citation>
    <scope>NUCLEOTIDE SEQUENCE [LARGE SCALE GENOMIC DNA]</scope>
    <source>
        <strain evidence="3 4">DSM 42059</strain>
    </source>
</reference>
<evidence type="ECO:0000256" key="2">
    <source>
        <dbReference type="SAM" id="Phobius"/>
    </source>
</evidence>
<feature type="transmembrane region" description="Helical" evidence="2">
    <location>
        <begin position="125"/>
        <end position="150"/>
    </location>
</feature>
<feature type="transmembrane region" description="Helical" evidence="2">
    <location>
        <begin position="415"/>
        <end position="436"/>
    </location>
</feature>
<organism evidence="3 4">
    <name type="scientific">Streptomyces brevispora</name>
    <dbReference type="NCBI Taxonomy" id="887462"/>
    <lineage>
        <taxon>Bacteria</taxon>
        <taxon>Bacillati</taxon>
        <taxon>Actinomycetota</taxon>
        <taxon>Actinomycetes</taxon>
        <taxon>Kitasatosporales</taxon>
        <taxon>Streptomycetaceae</taxon>
        <taxon>Streptomyces</taxon>
    </lineage>
</organism>
<feature type="transmembrane region" description="Helical" evidence="2">
    <location>
        <begin position="78"/>
        <end position="100"/>
    </location>
</feature>
<dbReference type="AlphaFoldDB" id="A0A561TYK6"/>
<evidence type="ECO:0000256" key="1">
    <source>
        <dbReference type="SAM" id="MobiDB-lite"/>
    </source>
</evidence>
<evidence type="ECO:0000313" key="4">
    <source>
        <dbReference type="Proteomes" id="UP000318186"/>
    </source>
</evidence>
<keyword evidence="2" id="KW-0812">Transmembrane</keyword>
<protein>
    <submittedName>
        <fullName evidence="3">Uncharacterized protein</fullName>
    </submittedName>
</protein>
<keyword evidence="2" id="KW-1133">Transmembrane helix</keyword>
<dbReference type="EMBL" id="VIWW01000002">
    <property type="protein sequence ID" value="TWF92196.1"/>
    <property type="molecule type" value="Genomic_DNA"/>
</dbReference>
<feature type="region of interest" description="Disordered" evidence="1">
    <location>
        <begin position="357"/>
        <end position="389"/>
    </location>
</feature>
<comment type="caution">
    <text evidence="3">The sequence shown here is derived from an EMBL/GenBank/DDBJ whole genome shotgun (WGS) entry which is preliminary data.</text>
</comment>
<sequence length="579" mass="63106">MLALVITVIWAGAVEPVPSCSDAAPCGPDWGSMAQVGLAAGLLYWFARLPELTLVTVPAVAAMVEWGEVPGADRMSQVANFAVLGALGFSWAAAIERLAARSRQRRLVERAAGVRHRVPQPAGPLVRGTFPLAAGLVLCAVAAGAVLLGLNGIRADERHADWAMHITATVTHRGEETVRVRTADQRRLTIDASYPEEYRVGSTVTVLEDGSWRRLAAEPYDAFGWQLLALAAALPGLSFLTVGVLARRRAAALRRAPVPTLRVLDRMDYEGRTWVYAADDTTGRTPLFSCLWTATLPDDDKLMGRIEAENEDGDGDEEGSRVDTRLHEAVILGAPYEGGELVLVTTDRAGDPVVIRTASPVRLPRTGKKPLLKSPSDTDPDTSDPQRRDRIDRIAATLTPAGRPMRWGPGPAARTAGVAFTAAVMTGAFFTVHLLATDGFDWHLLLPLLTLPVWIHFAALLFNWRATADSTGLWLTGAWTVRHIPWERLRRAEYTDQGSIEIHRTDGSTWHLAGLGEPRLERRLRLRPSYVHMTEEVSALHAHPELRPTEASPRRDRGLPLGPVLLLLVGFAVTAVLIM</sequence>
<feature type="transmembrane region" description="Helical" evidence="2">
    <location>
        <begin position="223"/>
        <end position="246"/>
    </location>
</feature>
<accession>A0A561TYK6</accession>
<feature type="transmembrane region" description="Helical" evidence="2">
    <location>
        <begin position="559"/>
        <end position="578"/>
    </location>
</feature>